<organism evidence="1 2">
    <name type="scientific">Cloeon dipterum</name>
    <dbReference type="NCBI Taxonomy" id="197152"/>
    <lineage>
        <taxon>Eukaryota</taxon>
        <taxon>Metazoa</taxon>
        <taxon>Ecdysozoa</taxon>
        <taxon>Arthropoda</taxon>
        <taxon>Hexapoda</taxon>
        <taxon>Insecta</taxon>
        <taxon>Pterygota</taxon>
        <taxon>Palaeoptera</taxon>
        <taxon>Ephemeroptera</taxon>
        <taxon>Pisciforma</taxon>
        <taxon>Baetidae</taxon>
        <taxon>Cloeon</taxon>
    </lineage>
</organism>
<gene>
    <name evidence="1" type="ORF">CLODIP_2_CD12122</name>
</gene>
<comment type="caution">
    <text evidence="1">The sequence shown here is derived from an EMBL/GenBank/DDBJ whole genome shotgun (WGS) entry which is preliminary data.</text>
</comment>
<name>A0A8S1CL00_9INSE</name>
<proteinExistence type="predicted"/>
<reference evidence="1 2" key="1">
    <citation type="submission" date="2020-04" db="EMBL/GenBank/DDBJ databases">
        <authorList>
            <person name="Alioto T."/>
            <person name="Alioto T."/>
            <person name="Gomez Garrido J."/>
        </authorList>
    </citation>
    <scope>NUCLEOTIDE SEQUENCE [LARGE SCALE GENOMIC DNA]</scope>
</reference>
<dbReference type="EMBL" id="CADEPI010000050">
    <property type="protein sequence ID" value="CAB3370144.1"/>
    <property type="molecule type" value="Genomic_DNA"/>
</dbReference>
<dbReference type="Proteomes" id="UP000494165">
    <property type="component" value="Unassembled WGS sequence"/>
</dbReference>
<protein>
    <recommendedName>
        <fullName evidence="3">F-box domain-containing protein</fullName>
    </recommendedName>
</protein>
<evidence type="ECO:0000313" key="1">
    <source>
        <dbReference type="EMBL" id="CAB3370144.1"/>
    </source>
</evidence>
<keyword evidence="2" id="KW-1185">Reference proteome</keyword>
<evidence type="ECO:0008006" key="3">
    <source>
        <dbReference type="Google" id="ProtNLM"/>
    </source>
</evidence>
<evidence type="ECO:0000313" key="2">
    <source>
        <dbReference type="Proteomes" id="UP000494165"/>
    </source>
</evidence>
<accession>A0A8S1CL00</accession>
<sequence length="220" mass="24734">MEQPCPLAALRDKVKISSSALKIRGSANLFQDLSQSGVFNEKSSIELLNMDTMYFLSDSTSDNIPEQLELIVSRLPNGANEEELFLGLVFILALETGFQAFHRWVFAQELNITIEFFKSQNSLIAIVTGLVQTYSQSCCFKVSEFVPRPEEKCAALKFSNLRGLSMQLRTSLWLCRIEAMSDAPYPDKTAFENLPDLVLRKIASYLPQKEVEVCSANCKI</sequence>
<dbReference type="AlphaFoldDB" id="A0A8S1CL00"/>